<reference evidence="2 3" key="1">
    <citation type="submission" date="2018-04" db="EMBL/GenBank/DDBJ databases">
        <title>Pedobacter chongqingensis sp. nov., isolated from a rottenly hemp rope.</title>
        <authorList>
            <person name="Cai Y."/>
        </authorList>
    </citation>
    <scope>NUCLEOTIDE SEQUENCE [LARGE SCALE GENOMIC DNA]</scope>
    <source>
        <strain evidence="2 3">FJ4-8</strain>
    </source>
</reference>
<protein>
    <recommendedName>
        <fullName evidence="1">DUF2314 domain-containing protein</fullName>
    </recommendedName>
</protein>
<keyword evidence="3" id="KW-1185">Reference proteome</keyword>
<comment type="caution">
    <text evidence="2">The sequence shown here is derived from an EMBL/GenBank/DDBJ whole genome shotgun (WGS) entry which is preliminary data.</text>
</comment>
<feature type="domain" description="DUF2314" evidence="1">
    <location>
        <begin position="44"/>
        <end position="169"/>
    </location>
</feature>
<accession>A0A2U2PCW4</accession>
<dbReference type="AlphaFoldDB" id="A0A2U2PCW4"/>
<sequence>MPYLKRLIPLFLITMFLVSASCGPGSRKIKRTGEPDIIVVENNDEETEEAIKHAKSTLSEFETALKSNNSSFDNFSLKVRFENGASGEHIWLGSISLINRNYYGIVANVPESTNKVALGDTIEIDTGKISDWMFTEGKRLHGGYTVKLLRQRMPKDEQRQFDKENGLTFY</sequence>
<gene>
    <name evidence="2" type="ORF">DDR33_18050</name>
</gene>
<dbReference type="PROSITE" id="PS51257">
    <property type="entry name" value="PROKAR_LIPOPROTEIN"/>
    <property type="match status" value="1"/>
</dbReference>
<dbReference type="Proteomes" id="UP000245647">
    <property type="component" value="Unassembled WGS sequence"/>
</dbReference>
<dbReference type="Pfam" id="PF10077">
    <property type="entry name" value="DUF2314"/>
    <property type="match status" value="1"/>
</dbReference>
<proteinExistence type="predicted"/>
<dbReference type="InterPro" id="IPR018756">
    <property type="entry name" value="DUF2314"/>
</dbReference>
<dbReference type="OrthoDB" id="884440at2"/>
<evidence type="ECO:0000313" key="3">
    <source>
        <dbReference type="Proteomes" id="UP000245647"/>
    </source>
</evidence>
<name>A0A2U2PCW4_9SPHI</name>
<organism evidence="2 3">
    <name type="scientific">Pararcticibacter amylolyticus</name>
    <dbReference type="NCBI Taxonomy" id="2173175"/>
    <lineage>
        <taxon>Bacteria</taxon>
        <taxon>Pseudomonadati</taxon>
        <taxon>Bacteroidota</taxon>
        <taxon>Sphingobacteriia</taxon>
        <taxon>Sphingobacteriales</taxon>
        <taxon>Sphingobacteriaceae</taxon>
        <taxon>Pararcticibacter</taxon>
    </lineage>
</organism>
<dbReference type="RefSeq" id="WP_109417208.1">
    <property type="nucleotide sequence ID" value="NZ_QEAS01000016.1"/>
</dbReference>
<evidence type="ECO:0000259" key="1">
    <source>
        <dbReference type="Pfam" id="PF10077"/>
    </source>
</evidence>
<dbReference type="EMBL" id="QEAS01000016">
    <property type="protein sequence ID" value="PWG79192.1"/>
    <property type="molecule type" value="Genomic_DNA"/>
</dbReference>
<evidence type="ECO:0000313" key="2">
    <source>
        <dbReference type="EMBL" id="PWG79192.1"/>
    </source>
</evidence>